<dbReference type="InterPro" id="IPR036397">
    <property type="entry name" value="RNaseH_sf"/>
</dbReference>
<evidence type="ECO:0000256" key="9">
    <source>
        <dbReference type="ARBA" id="ARBA00022842"/>
    </source>
</evidence>
<comment type="cofactor">
    <cofactor evidence="10">
        <name>Mg(2+)</name>
        <dbReference type="ChEBI" id="CHEBI:18420"/>
    </cofactor>
    <text evidence="10">Binds 1 Mg(2+) ion per subunit. May bind a second metal ion at a regulatory site, or after substrate binding.</text>
</comment>
<feature type="domain" description="RNase H type-1" evidence="11">
    <location>
        <begin position="9"/>
        <end position="158"/>
    </location>
</feature>
<dbReference type="InterPro" id="IPR002156">
    <property type="entry name" value="RNaseH_domain"/>
</dbReference>
<keyword evidence="5 10" id="KW-0540">Nuclease</keyword>
<dbReference type="GO" id="GO:0003676">
    <property type="term" value="F:nucleic acid binding"/>
    <property type="evidence" value="ECO:0007669"/>
    <property type="project" value="InterPro"/>
</dbReference>
<dbReference type="PANTHER" id="PTHR10642">
    <property type="entry name" value="RIBONUCLEASE H1"/>
    <property type="match status" value="1"/>
</dbReference>
<evidence type="ECO:0000256" key="10">
    <source>
        <dbReference type="HAMAP-Rule" id="MF_00042"/>
    </source>
</evidence>
<comment type="caution">
    <text evidence="12">The sequence shown here is derived from an EMBL/GenBank/DDBJ whole genome shotgun (WGS) entry which is preliminary data.</text>
</comment>
<evidence type="ECO:0000256" key="2">
    <source>
        <dbReference type="ARBA" id="ARBA00005300"/>
    </source>
</evidence>
<comment type="similarity">
    <text evidence="2 10">Belongs to the RNase H family.</text>
</comment>
<evidence type="ECO:0000256" key="7">
    <source>
        <dbReference type="ARBA" id="ARBA00022759"/>
    </source>
</evidence>
<dbReference type="Pfam" id="PF00075">
    <property type="entry name" value="RNase_H"/>
    <property type="match status" value="1"/>
</dbReference>
<evidence type="ECO:0000313" key="12">
    <source>
        <dbReference type="EMBL" id="MQX10818.1"/>
    </source>
</evidence>
<proteinExistence type="inferred from homology"/>
<reference evidence="12 13" key="1">
    <citation type="journal article" date="2013" name="Genome Biol.">
        <title>Comparative genomics of the core and accessory genomes of 48 Sinorhizobium strains comprising five genospecies.</title>
        <authorList>
            <person name="Sugawara M."/>
            <person name="Epstein B."/>
            <person name="Badgley B.D."/>
            <person name="Unno T."/>
            <person name="Xu L."/>
            <person name="Reese J."/>
            <person name="Gyaneshwar P."/>
            <person name="Denny R."/>
            <person name="Mudge J."/>
            <person name="Bharti A.K."/>
            <person name="Farmer A.D."/>
            <person name="May G.D."/>
            <person name="Woodward J.E."/>
            <person name="Medigue C."/>
            <person name="Vallenet D."/>
            <person name="Lajus A."/>
            <person name="Rouy Z."/>
            <person name="Martinez-Vaz B."/>
            <person name="Tiffin P."/>
            <person name="Young N.D."/>
            <person name="Sadowsky M.J."/>
        </authorList>
    </citation>
    <scope>NUCLEOTIDE SEQUENCE [LARGE SCALE GENOMIC DNA]</scope>
    <source>
        <strain evidence="12 13">USDA205</strain>
    </source>
</reference>
<evidence type="ECO:0000313" key="13">
    <source>
        <dbReference type="Proteomes" id="UP000466694"/>
    </source>
</evidence>
<dbReference type="GO" id="GO:0000287">
    <property type="term" value="F:magnesium ion binding"/>
    <property type="evidence" value="ECO:0007669"/>
    <property type="project" value="UniProtKB-UniRule"/>
</dbReference>
<comment type="catalytic activity">
    <reaction evidence="1 10">
        <text>Endonucleolytic cleavage to 5'-phosphomonoester.</text>
        <dbReference type="EC" id="3.1.26.4"/>
    </reaction>
</comment>
<accession>A0A844AFK9</accession>
<dbReference type="CDD" id="cd09278">
    <property type="entry name" value="RNase_HI_prokaryote_like"/>
    <property type="match status" value="1"/>
</dbReference>
<keyword evidence="10" id="KW-0963">Cytoplasm</keyword>
<dbReference type="RefSeq" id="WP_060563198.1">
    <property type="nucleotide sequence ID" value="NZ_BJNI01000012.1"/>
</dbReference>
<keyword evidence="8 10" id="KW-0378">Hydrolase</keyword>
<feature type="binding site" evidence="10">
    <location>
        <position position="18"/>
    </location>
    <ligand>
        <name>Mg(2+)</name>
        <dbReference type="ChEBI" id="CHEBI:18420"/>
        <label>2</label>
    </ligand>
</feature>
<evidence type="ECO:0000256" key="3">
    <source>
        <dbReference type="ARBA" id="ARBA00011245"/>
    </source>
</evidence>
<evidence type="ECO:0000256" key="1">
    <source>
        <dbReference type="ARBA" id="ARBA00000077"/>
    </source>
</evidence>
<evidence type="ECO:0000256" key="8">
    <source>
        <dbReference type="ARBA" id="ARBA00022801"/>
    </source>
</evidence>
<feature type="binding site" evidence="10">
    <location>
        <position position="150"/>
    </location>
    <ligand>
        <name>Mg(2+)</name>
        <dbReference type="ChEBI" id="CHEBI:18420"/>
        <label>2</label>
    </ligand>
</feature>
<dbReference type="SUPFAM" id="SSF53098">
    <property type="entry name" value="Ribonuclease H-like"/>
    <property type="match status" value="1"/>
</dbReference>
<dbReference type="AlphaFoldDB" id="A0A844AFK9"/>
<dbReference type="GO" id="GO:0043137">
    <property type="term" value="P:DNA replication, removal of RNA primer"/>
    <property type="evidence" value="ECO:0007669"/>
    <property type="project" value="TreeGrafter"/>
</dbReference>
<dbReference type="NCBIfam" id="NF001236">
    <property type="entry name" value="PRK00203.1"/>
    <property type="match status" value="1"/>
</dbReference>
<evidence type="ECO:0000259" key="11">
    <source>
        <dbReference type="PROSITE" id="PS50879"/>
    </source>
</evidence>
<dbReference type="EMBL" id="WISZ01000161">
    <property type="protein sequence ID" value="MQX10818.1"/>
    <property type="molecule type" value="Genomic_DNA"/>
</dbReference>
<organism evidence="12 13">
    <name type="scientific">Rhizobium fredii</name>
    <name type="common">Sinorhizobium fredii</name>
    <dbReference type="NCBI Taxonomy" id="380"/>
    <lineage>
        <taxon>Bacteria</taxon>
        <taxon>Pseudomonadati</taxon>
        <taxon>Pseudomonadota</taxon>
        <taxon>Alphaproteobacteria</taxon>
        <taxon>Hyphomicrobiales</taxon>
        <taxon>Rhizobiaceae</taxon>
        <taxon>Sinorhizobium/Ensifer group</taxon>
        <taxon>Sinorhizobium</taxon>
    </lineage>
</organism>
<keyword evidence="9 10" id="KW-0460">Magnesium</keyword>
<dbReference type="InterPro" id="IPR012337">
    <property type="entry name" value="RNaseH-like_sf"/>
</dbReference>
<dbReference type="Proteomes" id="UP000466694">
    <property type="component" value="Unassembled WGS sequence"/>
</dbReference>
<protein>
    <recommendedName>
        <fullName evidence="4 10">Ribonuclease H</fullName>
        <shortName evidence="10">RNase H</shortName>
        <ecNumber evidence="4 10">3.1.26.4</ecNumber>
    </recommendedName>
</protein>
<comment type="subunit">
    <text evidence="3 10">Monomer.</text>
</comment>
<dbReference type="GO" id="GO:0004523">
    <property type="term" value="F:RNA-DNA hybrid ribonuclease activity"/>
    <property type="evidence" value="ECO:0007669"/>
    <property type="project" value="UniProtKB-UniRule"/>
</dbReference>
<evidence type="ECO:0000256" key="6">
    <source>
        <dbReference type="ARBA" id="ARBA00022723"/>
    </source>
</evidence>
<dbReference type="PANTHER" id="PTHR10642:SF26">
    <property type="entry name" value="RIBONUCLEASE H1"/>
    <property type="match status" value="1"/>
</dbReference>
<dbReference type="PROSITE" id="PS50879">
    <property type="entry name" value="RNASE_H_1"/>
    <property type="match status" value="1"/>
</dbReference>
<gene>
    <name evidence="10 12" type="primary">rnhA</name>
    <name evidence="12" type="ORF">GHK48_21735</name>
</gene>
<comment type="subcellular location">
    <subcellularLocation>
        <location evidence="10">Cytoplasm</location>
    </subcellularLocation>
</comment>
<feature type="binding site" evidence="10">
    <location>
        <position position="86"/>
    </location>
    <ligand>
        <name>Mg(2+)</name>
        <dbReference type="ChEBI" id="CHEBI:18420"/>
        <label>1</label>
    </ligand>
</feature>
<evidence type="ECO:0000256" key="5">
    <source>
        <dbReference type="ARBA" id="ARBA00022722"/>
    </source>
</evidence>
<comment type="function">
    <text evidence="10">Endonuclease that specifically degrades the RNA of RNA-DNA hybrids.</text>
</comment>
<dbReference type="Gene3D" id="3.30.420.10">
    <property type="entry name" value="Ribonuclease H-like superfamily/Ribonuclease H"/>
    <property type="match status" value="1"/>
</dbReference>
<keyword evidence="7 10" id="KW-0255">Endonuclease</keyword>
<feature type="binding site" evidence="10">
    <location>
        <position position="18"/>
    </location>
    <ligand>
        <name>Mg(2+)</name>
        <dbReference type="ChEBI" id="CHEBI:18420"/>
        <label>1</label>
    </ligand>
</feature>
<name>A0A844AFK9_RHIFR</name>
<evidence type="ECO:0000256" key="4">
    <source>
        <dbReference type="ARBA" id="ARBA00012180"/>
    </source>
</evidence>
<feature type="binding site" evidence="10">
    <location>
        <position position="61"/>
    </location>
    <ligand>
        <name>Mg(2+)</name>
        <dbReference type="ChEBI" id="CHEBI:18420"/>
        <label>1</label>
    </ligand>
</feature>
<dbReference type="HAMAP" id="MF_00042">
    <property type="entry name" value="RNase_H"/>
    <property type="match status" value="1"/>
</dbReference>
<keyword evidence="6 10" id="KW-0479">Metal-binding</keyword>
<dbReference type="InterPro" id="IPR022892">
    <property type="entry name" value="RNaseHI"/>
</dbReference>
<dbReference type="InterPro" id="IPR050092">
    <property type="entry name" value="RNase_H"/>
</dbReference>
<dbReference type="GO" id="GO:0005737">
    <property type="term" value="C:cytoplasm"/>
    <property type="evidence" value="ECO:0007669"/>
    <property type="project" value="UniProtKB-SubCell"/>
</dbReference>
<sequence>MQTGENTKHDAFILINTDGACSGNPGPGGWAAVLRKYEQGVERKVKRISGADPQTTNNRMEMNAAIAGLEAIKNNAHGRLIVIRSDSQLLIKGMTTWLANWKRNSWRKSDKRPVENQDLWMQLDALAEGKNLRWEWTKGHNGDAYNEEADRLASQAMRTALI</sequence>
<dbReference type="EC" id="3.1.26.4" evidence="4 10"/>